<sequence>MQTTPMQTTSERATRVAELLMCAPSAYDLVYEINAWMHLSDKPDKSLAWKQWEQLYQTLTEQVGIPVRLIEQASEAPDMVFTANAGLPLPSKQIVLSRFRHPERQVEEPYFEHWFREQGYT</sequence>
<accession>A0A2N6L978</accession>
<evidence type="ECO:0000313" key="1">
    <source>
        <dbReference type="EMBL" id="PMB18803.1"/>
    </source>
</evidence>
<protein>
    <submittedName>
        <fullName evidence="1">Amidinotransferase</fullName>
    </submittedName>
</protein>
<comment type="caution">
    <text evidence="1">The sequence shown here is derived from an EMBL/GenBank/DDBJ whole genome shotgun (WGS) entry which is preliminary data.</text>
</comment>
<name>A0A2N6L978_9CYAN</name>
<dbReference type="Proteomes" id="UP000235081">
    <property type="component" value="Unassembled WGS sequence"/>
</dbReference>
<gene>
    <name evidence="1" type="ORF">CEN46_20270</name>
</gene>
<dbReference type="AlphaFoldDB" id="A0A2N6L978"/>
<dbReference type="Pfam" id="PF19420">
    <property type="entry name" value="DDAH_eukar"/>
    <property type="match status" value="1"/>
</dbReference>
<keyword evidence="1" id="KW-0808">Transferase</keyword>
<feature type="non-terminal residue" evidence="1">
    <location>
        <position position="121"/>
    </location>
</feature>
<dbReference type="SUPFAM" id="SSF55909">
    <property type="entry name" value="Pentein"/>
    <property type="match status" value="1"/>
</dbReference>
<reference evidence="1 2" key="1">
    <citation type="submission" date="2017-07" db="EMBL/GenBank/DDBJ databases">
        <title>Genomes of Fischerella (Mastigocladus) sp. strains.</title>
        <authorList>
            <person name="Miller S.R."/>
        </authorList>
    </citation>
    <scope>NUCLEOTIDE SEQUENCE [LARGE SCALE GENOMIC DNA]</scope>
    <source>
        <strain evidence="1 2">CCMEE 5318</strain>
    </source>
</reference>
<dbReference type="Gene3D" id="3.75.10.10">
    <property type="entry name" value="L-arginine/glycine Amidinotransferase, Chain A"/>
    <property type="match status" value="1"/>
</dbReference>
<proteinExistence type="predicted"/>
<organism evidence="1 2">
    <name type="scientific">Fischerella thermalis CCMEE 5318</name>
    <dbReference type="NCBI Taxonomy" id="2019666"/>
    <lineage>
        <taxon>Bacteria</taxon>
        <taxon>Bacillati</taxon>
        <taxon>Cyanobacteriota</taxon>
        <taxon>Cyanophyceae</taxon>
        <taxon>Nostocales</taxon>
        <taxon>Hapalosiphonaceae</taxon>
        <taxon>Fischerella</taxon>
    </lineage>
</organism>
<evidence type="ECO:0000313" key="2">
    <source>
        <dbReference type="Proteomes" id="UP000235081"/>
    </source>
</evidence>
<dbReference type="EMBL" id="NMQE01000658">
    <property type="protein sequence ID" value="PMB18803.1"/>
    <property type="molecule type" value="Genomic_DNA"/>
</dbReference>
<dbReference type="GO" id="GO:0016740">
    <property type="term" value="F:transferase activity"/>
    <property type="evidence" value="ECO:0007669"/>
    <property type="project" value="UniProtKB-KW"/>
</dbReference>